<feature type="region of interest" description="Disordered" evidence="10">
    <location>
        <begin position="423"/>
        <end position="444"/>
    </location>
</feature>
<feature type="transmembrane region" description="Helical" evidence="11">
    <location>
        <begin position="378"/>
        <end position="399"/>
    </location>
</feature>
<keyword evidence="7" id="KW-0256">Endoplasmic reticulum</keyword>
<feature type="transmembrane region" description="Helical" evidence="11">
    <location>
        <begin position="554"/>
        <end position="572"/>
    </location>
</feature>
<dbReference type="GO" id="GO:0004168">
    <property type="term" value="F:dolichol kinase activity"/>
    <property type="evidence" value="ECO:0007669"/>
    <property type="project" value="UniProtKB-EC"/>
</dbReference>
<feature type="region of interest" description="Disordered" evidence="10">
    <location>
        <begin position="57"/>
        <end position="88"/>
    </location>
</feature>
<dbReference type="PANTHER" id="PTHR13205">
    <property type="entry name" value="TRANSMEMBRANE PROTEIN 15-RELATED"/>
    <property type="match status" value="1"/>
</dbReference>
<feature type="transmembrane region" description="Helical" evidence="11">
    <location>
        <begin position="822"/>
        <end position="840"/>
    </location>
</feature>
<evidence type="ECO:0000256" key="6">
    <source>
        <dbReference type="ARBA" id="ARBA00022777"/>
    </source>
</evidence>
<dbReference type="GO" id="GO:0016779">
    <property type="term" value="F:nucleotidyltransferase activity"/>
    <property type="evidence" value="ECO:0007669"/>
    <property type="project" value="UniProtKB-KW"/>
</dbReference>
<gene>
    <name evidence="12" type="ORF">GcM1_226007</name>
</gene>
<sequence length="896" mass="100404">MPEQLDYEVLNSFQNDQREASLVHSKPHLFNHSHSHPPLGTDGYLLHDSVHQLSTDSVKDEYEKQADKVSEASKSYKEHMDNYSGTDADDENAKKRFIVAKLQPKSLRSIGIHPLSPPNAALPIKAEEVGMRARSTSFHNSSTSTGQKLEVMKETYQKQKLENIRRCVEFGLIAILYALISTNPDIRHIFGLYRRELSYQLIITMVMFFSNACKILKFTKSQQCEIRPTRFADLVIHDPAPFLYPPFLSTLVSIVIFKKQPLEFLPKIILAVASIPANLLPSLDGQGCLNTTHWLISILPIFLTNQSYGRRGSSIGISRVESETLVLLPPLYQSLSLTISCFTKSSLLPAELQLLSVSLIYLLLYAKSPQAIILKSLLWGGGIGILVSCTHVLEWSVALSRVPKWRFRRSSKVPTSIKRHCGVSRAKPSKKAEEASRLAGRTASLKSDSEKNSIKILSRKLNFVVRSEPIGSLKYGCVRGISSTDQETSGQSDTLPNPNTNRYSGYKWKRSRPINKISLEMCKSFLRGRRKKNISSLERALYSYSPKQARTRRLIYTGYIYTCVLIIIFIGIRKHVETFALSRSEPFGWALGYLFGDLQSFRMFVLLRNLQNWIPLPPRYDMDPSKDGWAEFMRQAYFGAANTRLILSFYWISVFSTGLTAVLYLSPLFEVDTRRKIFHFMMLAVLFPATYIDPIFVAFALTLALAIFLLLELIRTARLPPLSKILAKYFAPFVDERDLRGPVVISHILLLIGCAIPLWLTLGSLSRTNSANLIGWDVNSREVSMVAGVICVGMGDSAASLFGRRFGRVKWSWSGGKSFEGSVAFAIAVLIGLALSKAWLRIGGWQANNCDSFILTLWKSGVAACIASLTEAVITGGNDNVIVPVVLWICVKGLEL</sequence>
<evidence type="ECO:0000313" key="13">
    <source>
        <dbReference type="Proteomes" id="UP000285326"/>
    </source>
</evidence>
<evidence type="ECO:0000256" key="7">
    <source>
        <dbReference type="ARBA" id="ARBA00022824"/>
    </source>
</evidence>
<keyword evidence="6" id="KW-0418">Kinase</keyword>
<organism evidence="12 13">
    <name type="scientific">Golovinomyces cichoracearum</name>
    <dbReference type="NCBI Taxonomy" id="62708"/>
    <lineage>
        <taxon>Eukaryota</taxon>
        <taxon>Fungi</taxon>
        <taxon>Dikarya</taxon>
        <taxon>Ascomycota</taxon>
        <taxon>Pezizomycotina</taxon>
        <taxon>Leotiomycetes</taxon>
        <taxon>Erysiphales</taxon>
        <taxon>Erysiphaceae</taxon>
        <taxon>Golovinomyces</taxon>
    </lineage>
</organism>
<dbReference type="GO" id="GO:0043048">
    <property type="term" value="P:dolichyl monophosphate biosynthetic process"/>
    <property type="evidence" value="ECO:0007669"/>
    <property type="project" value="TreeGrafter"/>
</dbReference>
<feature type="compositionally biased region" description="Basic and acidic residues" evidence="10">
    <location>
        <begin position="57"/>
        <end position="81"/>
    </location>
</feature>
<keyword evidence="4 12" id="KW-0808">Transferase</keyword>
<feature type="transmembrane region" description="Helical" evidence="11">
    <location>
        <begin position="677"/>
        <end position="710"/>
    </location>
</feature>
<keyword evidence="12" id="KW-0548">Nucleotidyltransferase</keyword>
<evidence type="ECO:0000256" key="11">
    <source>
        <dbReference type="SAM" id="Phobius"/>
    </source>
</evidence>
<keyword evidence="9 11" id="KW-0472">Membrane</keyword>
<evidence type="ECO:0000256" key="3">
    <source>
        <dbReference type="ARBA" id="ARBA00012132"/>
    </source>
</evidence>
<evidence type="ECO:0000256" key="2">
    <source>
        <dbReference type="ARBA" id="ARBA00010794"/>
    </source>
</evidence>
<evidence type="ECO:0000313" key="12">
    <source>
        <dbReference type="EMBL" id="RKF76485.1"/>
    </source>
</evidence>
<protein>
    <recommendedName>
        <fullName evidence="3">dolichol kinase</fullName>
        <ecNumber evidence="3">2.7.1.108</ecNumber>
    </recommendedName>
</protein>
<comment type="caution">
    <text evidence="12">The sequence shown here is derived from an EMBL/GenBank/DDBJ whole genome shotgun (WGS) entry which is preliminary data.</text>
</comment>
<dbReference type="EMBL" id="MCBS01022692">
    <property type="protein sequence ID" value="RKF76485.1"/>
    <property type="molecule type" value="Genomic_DNA"/>
</dbReference>
<keyword evidence="5 11" id="KW-0812">Transmembrane</keyword>
<evidence type="ECO:0000256" key="9">
    <source>
        <dbReference type="ARBA" id="ARBA00023136"/>
    </source>
</evidence>
<dbReference type="AlphaFoldDB" id="A0A420IPR7"/>
<dbReference type="InterPro" id="IPR032974">
    <property type="entry name" value="Polypren_kinase"/>
</dbReference>
<keyword evidence="8 11" id="KW-1133">Transmembrane helix</keyword>
<feature type="transmembrane region" description="Helical" evidence="11">
    <location>
        <begin position="743"/>
        <end position="762"/>
    </location>
</feature>
<feature type="transmembrane region" description="Helical" evidence="11">
    <location>
        <begin position="645"/>
        <end position="665"/>
    </location>
</feature>
<reference evidence="12 13" key="1">
    <citation type="journal article" date="2018" name="BMC Genomics">
        <title>Comparative genome analyses reveal sequence features reflecting distinct modes of host-adaptation between dicot and monocot powdery mildew.</title>
        <authorList>
            <person name="Wu Y."/>
            <person name="Ma X."/>
            <person name="Pan Z."/>
            <person name="Kale S.D."/>
            <person name="Song Y."/>
            <person name="King H."/>
            <person name="Zhang Q."/>
            <person name="Presley C."/>
            <person name="Deng X."/>
            <person name="Wei C.I."/>
            <person name="Xiao S."/>
        </authorList>
    </citation>
    <scope>NUCLEOTIDE SEQUENCE [LARGE SCALE GENOMIC DNA]</scope>
    <source>
        <strain evidence="12">UMSG1</strain>
    </source>
</reference>
<evidence type="ECO:0000256" key="4">
    <source>
        <dbReference type="ARBA" id="ARBA00022679"/>
    </source>
</evidence>
<evidence type="ECO:0000256" key="10">
    <source>
        <dbReference type="SAM" id="MobiDB-lite"/>
    </source>
</evidence>
<evidence type="ECO:0000256" key="8">
    <source>
        <dbReference type="ARBA" id="ARBA00022989"/>
    </source>
</evidence>
<comment type="similarity">
    <text evidence="2">Belongs to the polyprenol kinase family.</text>
</comment>
<comment type="subcellular location">
    <subcellularLocation>
        <location evidence="1">Endoplasmic reticulum membrane</location>
        <topology evidence="1">Multi-pass membrane protein</topology>
    </subcellularLocation>
</comment>
<dbReference type="PANTHER" id="PTHR13205:SF15">
    <property type="entry name" value="DOLICHOL KINASE"/>
    <property type="match status" value="1"/>
</dbReference>
<proteinExistence type="inferred from homology"/>
<dbReference type="EC" id="2.7.1.108" evidence="3"/>
<feature type="region of interest" description="Disordered" evidence="10">
    <location>
        <begin position="483"/>
        <end position="503"/>
    </location>
</feature>
<accession>A0A420IPR7</accession>
<dbReference type="Proteomes" id="UP000285326">
    <property type="component" value="Unassembled WGS sequence"/>
</dbReference>
<dbReference type="GO" id="GO:0005789">
    <property type="term" value="C:endoplasmic reticulum membrane"/>
    <property type="evidence" value="ECO:0007669"/>
    <property type="project" value="UniProtKB-SubCell"/>
</dbReference>
<evidence type="ECO:0000256" key="5">
    <source>
        <dbReference type="ARBA" id="ARBA00022692"/>
    </source>
</evidence>
<name>A0A420IPR7_9PEZI</name>
<evidence type="ECO:0000256" key="1">
    <source>
        <dbReference type="ARBA" id="ARBA00004477"/>
    </source>
</evidence>